<keyword evidence="2" id="KW-1185">Reference proteome</keyword>
<reference evidence="1 2" key="1">
    <citation type="journal article" date="2022" name="Hortic Res">
        <title>A haplotype resolved chromosomal level avocado genome allows analysis of novel avocado genes.</title>
        <authorList>
            <person name="Nath O."/>
            <person name="Fletcher S.J."/>
            <person name="Hayward A."/>
            <person name="Shaw L.M."/>
            <person name="Masouleh A.K."/>
            <person name="Furtado A."/>
            <person name="Henry R.J."/>
            <person name="Mitter N."/>
        </authorList>
    </citation>
    <scope>NUCLEOTIDE SEQUENCE [LARGE SCALE GENOMIC DNA]</scope>
    <source>
        <strain evidence="2">cv. Hass</strain>
    </source>
</reference>
<name>A0ACC2MGZ1_PERAE</name>
<dbReference type="Proteomes" id="UP001234297">
    <property type="component" value="Chromosome 2"/>
</dbReference>
<accession>A0ACC2MGZ1</accession>
<protein>
    <submittedName>
        <fullName evidence="1">Uncharacterized protein</fullName>
    </submittedName>
</protein>
<proteinExistence type="predicted"/>
<evidence type="ECO:0000313" key="1">
    <source>
        <dbReference type="EMBL" id="KAJ8644888.1"/>
    </source>
</evidence>
<gene>
    <name evidence="1" type="ORF">MRB53_006636</name>
</gene>
<evidence type="ECO:0000313" key="2">
    <source>
        <dbReference type="Proteomes" id="UP001234297"/>
    </source>
</evidence>
<organism evidence="1 2">
    <name type="scientific">Persea americana</name>
    <name type="common">Avocado</name>
    <dbReference type="NCBI Taxonomy" id="3435"/>
    <lineage>
        <taxon>Eukaryota</taxon>
        <taxon>Viridiplantae</taxon>
        <taxon>Streptophyta</taxon>
        <taxon>Embryophyta</taxon>
        <taxon>Tracheophyta</taxon>
        <taxon>Spermatophyta</taxon>
        <taxon>Magnoliopsida</taxon>
        <taxon>Magnoliidae</taxon>
        <taxon>Laurales</taxon>
        <taxon>Lauraceae</taxon>
        <taxon>Persea</taxon>
    </lineage>
</organism>
<sequence>MGFLDAIDGSRKWVFSGANGSDGDLGKGGVLFSPMGGNGGKLVGGFENNETQKPGPSPVTKDVVSSPKPALKNKTHVSFFSQRNNHRSLPFVFLFSDLLCSLLYLVVLASSRFVLGFVKKKLRIPTYLIL</sequence>
<dbReference type="EMBL" id="CM056810">
    <property type="protein sequence ID" value="KAJ8644888.1"/>
    <property type="molecule type" value="Genomic_DNA"/>
</dbReference>
<comment type="caution">
    <text evidence="1">The sequence shown here is derived from an EMBL/GenBank/DDBJ whole genome shotgun (WGS) entry which is preliminary data.</text>
</comment>